<gene>
    <name evidence="1" type="ORF">J2T19_002944</name>
</gene>
<dbReference type="EMBL" id="JAUSTI010000007">
    <property type="protein sequence ID" value="MDQ0171482.1"/>
    <property type="molecule type" value="Genomic_DNA"/>
</dbReference>
<proteinExistence type="predicted"/>
<dbReference type="Proteomes" id="UP001233836">
    <property type="component" value="Unassembled WGS sequence"/>
</dbReference>
<comment type="caution">
    <text evidence="1">The sequence shown here is derived from an EMBL/GenBank/DDBJ whole genome shotgun (WGS) entry which is preliminary data.</text>
</comment>
<name>A0ABT9WER6_9BACL</name>
<sequence length="226" mass="26437">MMKRYWIFIAILVIVFYYYEHRLNEAKANEDVLMELYQSKNNSGYITLLKEGHSFKPLAQTLEDLSQVTNQVPPAKVQKLLDQAKVQAKDATQYLTTLIEFSDNYISTSKPRYMIEYDHSVMTSAKQKEVYQLAYGSGLYGLMYGISHHYWKDKPKLIPQETQTVLASIAKELRALDKTLASYKTSTDHQLQWGDERSMEQLKSIILNEMRPHFEKIVEFKDEINF</sequence>
<evidence type="ECO:0000313" key="1">
    <source>
        <dbReference type="EMBL" id="MDQ0171482.1"/>
    </source>
</evidence>
<keyword evidence="2" id="KW-1185">Reference proteome</keyword>
<accession>A0ABT9WER6</accession>
<evidence type="ECO:0000313" key="2">
    <source>
        <dbReference type="Proteomes" id="UP001233836"/>
    </source>
</evidence>
<reference evidence="1 2" key="1">
    <citation type="submission" date="2023-07" db="EMBL/GenBank/DDBJ databases">
        <title>Sorghum-associated microbial communities from plants grown in Nebraska, USA.</title>
        <authorList>
            <person name="Schachtman D."/>
        </authorList>
    </citation>
    <scope>NUCLEOTIDE SEQUENCE [LARGE SCALE GENOMIC DNA]</scope>
    <source>
        <strain evidence="1 2">DS1314</strain>
    </source>
</reference>
<organism evidence="1 2">
    <name type="scientific">Paenibacillus tundrae</name>
    <dbReference type="NCBI Taxonomy" id="528187"/>
    <lineage>
        <taxon>Bacteria</taxon>
        <taxon>Bacillati</taxon>
        <taxon>Bacillota</taxon>
        <taxon>Bacilli</taxon>
        <taxon>Bacillales</taxon>
        <taxon>Paenibacillaceae</taxon>
        <taxon>Paenibacillus</taxon>
    </lineage>
</organism>
<protein>
    <submittedName>
        <fullName evidence="1">NADH dehydrogenase/NADH:ubiquinone oxidoreductase subunit G</fullName>
    </submittedName>
</protein>